<dbReference type="AlphaFoldDB" id="A0A0A9GCQ6"/>
<name>A0A0A9GCQ6_ARUDO</name>
<sequence length="48" mass="5719">MMTQMMINRWQAGCPLMLLQKVEAMSLMIQRMRSHWLPGFQRLLAVQI</sequence>
<dbReference type="EMBL" id="GBRH01177560">
    <property type="protein sequence ID" value="JAE20336.1"/>
    <property type="molecule type" value="Transcribed_RNA"/>
</dbReference>
<evidence type="ECO:0000313" key="1">
    <source>
        <dbReference type="EMBL" id="JAE20336.1"/>
    </source>
</evidence>
<accession>A0A0A9GCQ6</accession>
<reference evidence="1" key="1">
    <citation type="submission" date="2014-09" db="EMBL/GenBank/DDBJ databases">
        <authorList>
            <person name="Magalhaes I.L.F."/>
            <person name="Oliveira U."/>
            <person name="Santos F.R."/>
            <person name="Vidigal T.H.D.A."/>
            <person name="Brescovit A.D."/>
            <person name="Santos A.J."/>
        </authorList>
    </citation>
    <scope>NUCLEOTIDE SEQUENCE</scope>
    <source>
        <tissue evidence="1">Shoot tissue taken approximately 20 cm above the soil surface</tissue>
    </source>
</reference>
<protein>
    <submittedName>
        <fullName evidence="1">Top1</fullName>
    </submittedName>
</protein>
<organism evidence="1">
    <name type="scientific">Arundo donax</name>
    <name type="common">Giant reed</name>
    <name type="synonym">Donax arundinaceus</name>
    <dbReference type="NCBI Taxonomy" id="35708"/>
    <lineage>
        <taxon>Eukaryota</taxon>
        <taxon>Viridiplantae</taxon>
        <taxon>Streptophyta</taxon>
        <taxon>Embryophyta</taxon>
        <taxon>Tracheophyta</taxon>
        <taxon>Spermatophyta</taxon>
        <taxon>Magnoliopsida</taxon>
        <taxon>Liliopsida</taxon>
        <taxon>Poales</taxon>
        <taxon>Poaceae</taxon>
        <taxon>PACMAD clade</taxon>
        <taxon>Arundinoideae</taxon>
        <taxon>Arundineae</taxon>
        <taxon>Arundo</taxon>
    </lineage>
</organism>
<reference evidence="1" key="2">
    <citation type="journal article" date="2015" name="Data Brief">
        <title>Shoot transcriptome of the giant reed, Arundo donax.</title>
        <authorList>
            <person name="Barrero R.A."/>
            <person name="Guerrero F.D."/>
            <person name="Moolhuijzen P."/>
            <person name="Goolsby J.A."/>
            <person name="Tidwell J."/>
            <person name="Bellgard S.E."/>
            <person name="Bellgard M.I."/>
        </authorList>
    </citation>
    <scope>NUCLEOTIDE SEQUENCE</scope>
    <source>
        <tissue evidence="1">Shoot tissue taken approximately 20 cm above the soil surface</tissue>
    </source>
</reference>
<proteinExistence type="predicted"/>